<evidence type="ECO:0000256" key="4">
    <source>
        <dbReference type="ARBA" id="ARBA00023015"/>
    </source>
</evidence>
<evidence type="ECO:0000313" key="11">
    <source>
        <dbReference type="Proteomes" id="UP000027920"/>
    </source>
</evidence>
<dbReference type="HOGENOM" id="CLU_013962_1_0_1"/>
<keyword evidence="6" id="KW-0804">Transcription</keyword>
<dbReference type="RefSeq" id="XP_013260303.1">
    <property type="nucleotide sequence ID" value="XM_013404849.1"/>
</dbReference>
<dbReference type="STRING" id="1182545.A0A072PEK1"/>
<dbReference type="GeneID" id="25280556"/>
<organism evidence="10 11">
    <name type="scientific">Exophiala aquamarina CBS 119918</name>
    <dbReference type="NCBI Taxonomy" id="1182545"/>
    <lineage>
        <taxon>Eukaryota</taxon>
        <taxon>Fungi</taxon>
        <taxon>Dikarya</taxon>
        <taxon>Ascomycota</taxon>
        <taxon>Pezizomycotina</taxon>
        <taxon>Eurotiomycetes</taxon>
        <taxon>Chaetothyriomycetidae</taxon>
        <taxon>Chaetothyriales</taxon>
        <taxon>Herpotrichiellaceae</taxon>
        <taxon>Exophiala</taxon>
    </lineage>
</organism>
<dbReference type="VEuPathDB" id="FungiDB:A1O9_05631"/>
<dbReference type="InterPro" id="IPR036864">
    <property type="entry name" value="Zn2-C6_fun-type_DNA-bd_sf"/>
</dbReference>
<keyword evidence="5" id="KW-0238">DNA-binding</keyword>
<evidence type="ECO:0000256" key="2">
    <source>
        <dbReference type="ARBA" id="ARBA00022723"/>
    </source>
</evidence>
<evidence type="ECO:0000256" key="3">
    <source>
        <dbReference type="ARBA" id="ARBA00022833"/>
    </source>
</evidence>
<gene>
    <name evidence="10" type="ORF">A1O9_05631</name>
</gene>
<keyword evidence="8" id="KW-0812">Transmembrane</keyword>
<evidence type="ECO:0000256" key="7">
    <source>
        <dbReference type="ARBA" id="ARBA00023242"/>
    </source>
</evidence>
<evidence type="ECO:0000256" key="6">
    <source>
        <dbReference type="ARBA" id="ARBA00023163"/>
    </source>
</evidence>
<dbReference type="AlphaFoldDB" id="A0A072PEK1"/>
<dbReference type="GO" id="GO:0008270">
    <property type="term" value="F:zinc ion binding"/>
    <property type="evidence" value="ECO:0007669"/>
    <property type="project" value="InterPro"/>
</dbReference>
<comment type="caution">
    <text evidence="10">The sequence shown here is derived from an EMBL/GenBank/DDBJ whole genome shotgun (WGS) entry which is preliminary data.</text>
</comment>
<keyword evidence="8" id="KW-0472">Membrane</keyword>
<evidence type="ECO:0000256" key="5">
    <source>
        <dbReference type="ARBA" id="ARBA00023125"/>
    </source>
</evidence>
<comment type="subcellular location">
    <subcellularLocation>
        <location evidence="1">Nucleus</location>
    </subcellularLocation>
</comment>
<dbReference type="GO" id="GO:0006351">
    <property type="term" value="P:DNA-templated transcription"/>
    <property type="evidence" value="ECO:0007669"/>
    <property type="project" value="InterPro"/>
</dbReference>
<evidence type="ECO:0000259" key="9">
    <source>
        <dbReference type="Pfam" id="PF04082"/>
    </source>
</evidence>
<feature type="non-terminal residue" evidence="10">
    <location>
        <position position="539"/>
    </location>
</feature>
<reference evidence="10 11" key="1">
    <citation type="submission" date="2013-03" db="EMBL/GenBank/DDBJ databases">
        <title>The Genome Sequence of Exophiala aquamarina CBS 119918.</title>
        <authorList>
            <consortium name="The Broad Institute Genomics Platform"/>
            <person name="Cuomo C."/>
            <person name="de Hoog S."/>
            <person name="Gorbushina A."/>
            <person name="Walker B."/>
            <person name="Young S.K."/>
            <person name="Zeng Q."/>
            <person name="Gargeya S."/>
            <person name="Fitzgerald M."/>
            <person name="Haas B."/>
            <person name="Abouelleil A."/>
            <person name="Allen A.W."/>
            <person name="Alvarado L."/>
            <person name="Arachchi H.M."/>
            <person name="Berlin A.M."/>
            <person name="Chapman S.B."/>
            <person name="Gainer-Dewar J."/>
            <person name="Goldberg J."/>
            <person name="Griggs A."/>
            <person name="Gujja S."/>
            <person name="Hansen M."/>
            <person name="Howarth C."/>
            <person name="Imamovic A."/>
            <person name="Ireland A."/>
            <person name="Larimer J."/>
            <person name="McCowan C."/>
            <person name="Murphy C."/>
            <person name="Pearson M."/>
            <person name="Poon T.W."/>
            <person name="Priest M."/>
            <person name="Roberts A."/>
            <person name="Saif S."/>
            <person name="Shea T."/>
            <person name="Sisk P."/>
            <person name="Sykes S."/>
            <person name="Wortman J."/>
            <person name="Nusbaum C."/>
            <person name="Birren B."/>
        </authorList>
    </citation>
    <scope>NUCLEOTIDE SEQUENCE [LARGE SCALE GENOMIC DNA]</scope>
    <source>
        <strain evidence="10 11">CBS 119918</strain>
    </source>
</reference>
<evidence type="ECO:0000256" key="8">
    <source>
        <dbReference type="SAM" id="Phobius"/>
    </source>
</evidence>
<dbReference type="Gene3D" id="4.10.240.10">
    <property type="entry name" value="Zn(2)-C6 fungal-type DNA-binding domain"/>
    <property type="match status" value="1"/>
</dbReference>
<dbReference type="PANTHER" id="PTHR47782">
    <property type="entry name" value="ZN(II)2CYS6 TRANSCRIPTION FACTOR (EUROFUNG)-RELATED"/>
    <property type="match status" value="1"/>
</dbReference>
<dbReference type="OrthoDB" id="408373at2759"/>
<evidence type="ECO:0000256" key="1">
    <source>
        <dbReference type="ARBA" id="ARBA00004123"/>
    </source>
</evidence>
<keyword evidence="3" id="KW-0862">Zinc</keyword>
<dbReference type="PANTHER" id="PTHR47782:SF1">
    <property type="entry name" value="PYRIMIDINE PATHWAY REGULATORY PROTEIN 1"/>
    <property type="match status" value="1"/>
</dbReference>
<keyword evidence="2" id="KW-0479">Metal-binding</keyword>
<keyword evidence="11" id="KW-1185">Reference proteome</keyword>
<name>A0A072PEK1_9EURO</name>
<dbReference type="GO" id="GO:0043565">
    <property type="term" value="F:sequence-specific DNA binding"/>
    <property type="evidence" value="ECO:0007669"/>
    <property type="project" value="TreeGrafter"/>
</dbReference>
<feature type="domain" description="Xylanolytic transcriptional activator regulatory" evidence="9">
    <location>
        <begin position="146"/>
        <end position="300"/>
    </location>
</feature>
<keyword evidence="7" id="KW-0539">Nucleus</keyword>
<evidence type="ECO:0000313" key="10">
    <source>
        <dbReference type="EMBL" id="KEF57713.1"/>
    </source>
</evidence>
<feature type="transmembrane region" description="Helical" evidence="8">
    <location>
        <begin position="455"/>
        <end position="477"/>
    </location>
</feature>
<dbReference type="CDD" id="cd12148">
    <property type="entry name" value="fungal_TF_MHR"/>
    <property type="match status" value="1"/>
</dbReference>
<dbReference type="GO" id="GO:0000981">
    <property type="term" value="F:DNA-binding transcription factor activity, RNA polymerase II-specific"/>
    <property type="evidence" value="ECO:0007669"/>
    <property type="project" value="InterPro"/>
</dbReference>
<dbReference type="GO" id="GO:0005634">
    <property type="term" value="C:nucleus"/>
    <property type="evidence" value="ECO:0007669"/>
    <property type="project" value="UniProtKB-SubCell"/>
</dbReference>
<dbReference type="EMBL" id="AMGV01000004">
    <property type="protein sequence ID" value="KEF57713.1"/>
    <property type="molecule type" value="Genomic_DNA"/>
</dbReference>
<dbReference type="Pfam" id="PF04082">
    <property type="entry name" value="Fungal_trans"/>
    <property type="match status" value="1"/>
</dbReference>
<dbReference type="InterPro" id="IPR007219">
    <property type="entry name" value="XnlR_reg_dom"/>
</dbReference>
<accession>A0A072PEK1</accession>
<dbReference type="GO" id="GO:0045944">
    <property type="term" value="P:positive regulation of transcription by RNA polymerase II"/>
    <property type="evidence" value="ECO:0007669"/>
    <property type="project" value="TreeGrafter"/>
</dbReference>
<protein>
    <recommendedName>
        <fullName evidence="9">Xylanolytic transcriptional activator regulatory domain-containing protein</fullName>
    </recommendedName>
</protein>
<sequence>ACCQCDFQYPVCGACAAAGAACLGYDSIQGVDRPRSTTSHLEQEVARLETELGLIQSQTRTDLDISLESAERLATRLAATIAIPHRALRGQDSLLPLTSTFFLSGSPEPYLSTSMEDFDMPKQAEESASSTNKLSSIPRHAVDTMLKHYCEIYRPLYPAVEESDLFNASDRVYNNTQPSAFDIFCVHVTLAISMQTLMYCDEKRATSASYGFWTTAVDALGQAGPIDPWERLQALQLLTHYGFTNPKHVDCSRCAAAATRLCLQLGLQHELPVSIQNDLDVATLKKRKRLFWNSYNIDCTGLADKVTSAVHTVQCRPFIWPKSASIGPLTDTDSQSATSRQFCLLRELESEVTRGMYYPTIPFDDIPRDDSFGEWFTRIHQRLENWYQTTHQSINLGEKIEFHELLFQCQIMRLNRPSPRRLTPTQEMRKRALQASIAVLKELGIIERMGKLFNIWHASYFLIEASICILGIVLVGIASREDAPTTLEGEDIPIICRYIQTASVLLRKISRRWPSMGVRASALEAVSRAVVEKLHSWSK</sequence>
<keyword evidence="4" id="KW-0805">Transcription regulation</keyword>
<dbReference type="Proteomes" id="UP000027920">
    <property type="component" value="Unassembled WGS sequence"/>
</dbReference>
<keyword evidence="8" id="KW-1133">Transmembrane helix</keyword>
<feature type="non-terminal residue" evidence="10">
    <location>
        <position position="1"/>
    </location>
</feature>
<dbReference type="InterPro" id="IPR052202">
    <property type="entry name" value="Yeast_MetPath_Reg"/>
</dbReference>
<proteinExistence type="predicted"/>